<dbReference type="GO" id="GO:0004719">
    <property type="term" value="F:protein-L-isoaspartate (D-aspartate) O-methyltransferase activity"/>
    <property type="evidence" value="ECO:0007669"/>
    <property type="project" value="UniProtKB-EC"/>
</dbReference>
<dbReference type="InterPro" id="IPR029063">
    <property type="entry name" value="SAM-dependent_MTases_sf"/>
</dbReference>
<comment type="similarity">
    <text evidence="2">Belongs to the methyltransferase superfamily. L-isoaspartyl/D-aspartyl protein methyltransferase family.</text>
</comment>
<keyword evidence="8" id="KW-0949">S-adenosyl-L-methionine</keyword>
<evidence type="ECO:0000256" key="9">
    <source>
        <dbReference type="ARBA" id="ARBA00030757"/>
    </source>
</evidence>
<evidence type="ECO:0000256" key="7">
    <source>
        <dbReference type="ARBA" id="ARBA00022679"/>
    </source>
</evidence>
<evidence type="ECO:0000313" key="13">
    <source>
        <dbReference type="Proteomes" id="UP000824681"/>
    </source>
</evidence>
<dbReference type="RefSeq" id="WP_020542946.1">
    <property type="nucleotide sequence ID" value="NZ_CP068985.1"/>
</dbReference>
<dbReference type="EMBL" id="CP068985">
    <property type="protein sequence ID" value="QYC45902.1"/>
    <property type="molecule type" value="Genomic_DNA"/>
</dbReference>
<protein>
    <recommendedName>
        <fullName evidence="4">Protein-L-isoaspartate O-methyltransferase</fullName>
        <ecNumber evidence="3">2.1.1.77</ecNumber>
    </recommendedName>
    <alternativeName>
        <fullName evidence="11">L-isoaspartyl protein carboxyl methyltransferase</fullName>
    </alternativeName>
    <alternativeName>
        <fullName evidence="9">Protein L-isoaspartyl methyltransferase</fullName>
    </alternativeName>
    <alternativeName>
        <fullName evidence="10">Protein-beta-aspartate methyltransferase</fullName>
    </alternativeName>
</protein>
<dbReference type="Proteomes" id="UP000824681">
    <property type="component" value="Chromosome"/>
</dbReference>
<keyword evidence="6 12" id="KW-0489">Methyltransferase</keyword>
<comment type="subcellular location">
    <subcellularLocation>
        <location evidence="1">Cytoplasm</location>
    </subcellularLocation>
</comment>
<evidence type="ECO:0000313" key="12">
    <source>
        <dbReference type="EMBL" id="QYC45902.1"/>
    </source>
</evidence>
<keyword evidence="5" id="KW-0963">Cytoplasm</keyword>
<evidence type="ECO:0000256" key="5">
    <source>
        <dbReference type="ARBA" id="ARBA00022490"/>
    </source>
</evidence>
<keyword evidence="7 12" id="KW-0808">Transferase</keyword>
<dbReference type="Pfam" id="PF01135">
    <property type="entry name" value="PCMT"/>
    <property type="match status" value="1"/>
</dbReference>
<dbReference type="PANTHER" id="PTHR11579:SF0">
    <property type="entry name" value="PROTEIN-L-ISOASPARTATE(D-ASPARTATE) O-METHYLTRANSFERASE"/>
    <property type="match status" value="1"/>
</dbReference>
<dbReference type="CDD" id="cd02440">
    <property type="entry name" value="AdoMet_MTases"/>
    <property type="match status" value="1"/>
</dbReference>
<evidence type="ECO:0000256" key="8">
    <source>
        <dbReference type="ARBA" id="ARBA00022691"/>
    </source>
</evidence>
<dbReference type="SUPFAM" id="SSF53335">
    <property type="entry name" value="S-adenosyl-L-methionine-dependent methyltransferases"/>
    <property type="match status" value="1"/>
</dbReference>
<keyword evidence="13" id="KW-1185">Reference proteome</keyword>
<accession>A0ABX8UDM7</accession>
<evidence type="ECO:0000256" key="4">
    <source>
        <dbReference type="ARBA" id="ARBA00013346"/>
    </source>
</evidence>
<dbReference type="InterPro" id="IPR000682">
    <property type="entry name" value="PCMT"/>
</dbReference>
<dbReference type="EC" id="2.1.1.77" evidence="3"/>
<evidence type="ECO:0000256" key="1">
    <source>
        <dbReference type="ARBA" id="ARBA00004496"/>
    </source>
</evidence>
<organism evidence="12 13">
    <name type="scientific">Nonomuraea coxensis DSM 45129</name>
    <dbReference type="NCBI Taxonomy" id="1122611"/>
    <lineage>
        <taxon>Bacteria</taxon>
        <taxon>Bacillati</taxon>
        <taxon>Actinomycetota</taxon>
        <taxon>Actinomycetes</taxon>
        <taxon>Streptosporangiales</taxon>
        <taxon>Streptosporangiaceae</taxon>
        <taxon>Nonomuraea</taxon>
    </lineage>
</organism>
<dbReference type="Gene3D" id="3.40.50.150">
    <property type="entry name" value="Vaccinia Virus protein VP39"/>
    <property type="match status" value="1"/>
</dbReference>
<sequence>MDLTSHLDRLVATLDPRKRGHVGPAIADAVRAVPRDQFIPDLGIIRDDAGEPRLIDRHADPDAWYRAVYGGKSIVTQLDDGATPLTELRGDFTSSASEPGTVADFLHHLAVEDGMRVLEIGTGTGYTAALLCHLVGAHGSVTSVEVDAGVAEQAARNLAAVGVRPRLVVGDGAAGVPGRAPYDRVHVTCGIRHVPYAWVEQCRPGALIVAPWRPGFGIGFCLRLQVQQDRTARGGIVDFAEYMWMRSQRPATDEAPPGDERRQYWTALDPRAFDQLDAGVDLTVSALTGAVTTTGSGSDEEGDWWRMWLSDPDVPGSWAAVTCRPGSRIAVQQAGERPLWDEVLRAYARWVDLGEPSWRDFGVTVGPQGTNVWIRSPDNPL</sequence>
<proteinExistence type="inferred from homology"/>
<evidence type="ECO:0000256" key="10">
    <source>
        <dbReference type="ARBA" id="ARBA00031323"/>
    </source>
</evidence>
<evidence type="ECO:0000256" key="11">
    <source>
        <dbReference type="ARBA" id="ARBA00031350"/>
    </source>
</evidence>
<evidence type="ECO:0000256" key="6">
    <source>
        <dbReference type="ARBA" id="ARBA00022603"/>
    </source>
</evidence>
<dbReference type="GO" id="GO:0032259">
    <property type="term" value="P:methylation"/>
    <property type="evidence" value="ECO:0007669"/>
    <property type="project" value="UniProtKB-KW"/>
</dbReference>
<evidence type="ECO:0000256" key="3">
    <source>
        <dbReference type="ARBA" id="ARBA00011890"/>
    </source>
</evidence>
<evidence type="ECO:0000256" key="2">
    <source>
        <dbReference type="ARBA" id="ARBA00005369"/>
    </source>
</evidence>
<dbReference type="PANTHER" id="PTHR11579">
    <property type="entry name" value="PROTEIN-L-ISOASPARTATE O-METHYLTRANSFERASE"/>
    <property type="match status" value="1"/>
</dbReference>
<reference evidence="12 13" key="1">
    <citation type="journal article" date="2021" name="ACS Chem. Biol.">
        <title>Genomic-Led Discovery of a Novel Glycopeptide Antibiotic by Nonomuraea coxensis DSM 45129.</title>
        <authorList>
            <person name="Yushchuk O."/>
            <person name="Vior N.M."/>
            <person name="Andreo-Vidal A."/>
            <person name="Berini F."/>
            <person name="Ruckert C."/>
            <person name="Busche T."/>
            <person name="Binda E."/>
            <person name="Kalinowski J."/>
            <person name="Truman A.W."/>
            <person name="Marinelli F."/>
        </authorList>
    </citation>
    <scope>NUCLEOTIDE SEQUENCE [LARGE SCALE GENOMIC DNA]</scope>
    <source>
        <strain evidence="12 13">DSM 45129</strain>
    </source>
</reference>
<gene>
    <name evidence="12" type="primary">pcm3</name>
    <name evidence="12" type="ORF">Nocox_41805</name>
</gene>
<name>A0ABX8UDM7_9ACTN</name>